<feature type="compositionally biased region" description="Basic and acidic residues" evidence="1">
    <location>
        <begin position="87"/>
        <end position="116"/>
    </location>
</feature>
<evidence type="ECO:0000256" key="1">
    <source>
        <dbReference type="SAM" id="MobiDB-lite"/>
    </source>
</evidence>
<evidence type="ECO:0000313" key="2">
    <source>
        <dbReference type="EMBL" id="MFC5066657.1"/>
    </source>
</evidence>
<proteinExistence type="predicted"/>
<dbReference type="Proteomes" id="UP001595796">
    <property type="component" value="Unassembled WGS sequence"/>
</dbReference>
<dbReference type="PROSITE" id="PS51257">
    <property type="entry name" value="PROKAR_LIPOPROTEIN"/>
    <property type="match status" value="1"/>
</dbReference>
<reference evidence="3" key="1">
    <citation type="journal article" date="2019" name="Int. J. Syst. Evol. Microbiol.">
        <title>The Global Catalogue of Microorganisms (GCM) 10K type strain sequencing project: providing services to taxonomists for standard genome sequencing and annotation.</title>
        <authorList>
            <consortium name="The Broad Institute Genomics Platform"/>
            <consortium name="The Broad Institute Genome Sequencing Center for Infectious Disease"/>
            <person name="Wu L."/>
            <person name="Ma J."/>
        </authorList>
    </citation>
    <scope>NUCLEOTIDE SEQUENCE [LARGE SCALE GENOMIC DNA]</scope>
    <source>
        <strain evidence="3">CGMCC 1.16444</strain>
    </source>
</reference>
<name>A0ABV9YYQ8_9HYPH</name>
<accession>A0ABV9YYQ8</accession>
<organism evidence="2 3">
    <name type="scientific">Flaviflagellibacter deserti</name>
    <dbReference type="NCBI Taxonomy" id="2267266"/>
    <lineage>
        <taxon>Bacteria</taxon>
        <taxon>Pseudomonadati</taxon>
        <taxon>Pseudomonadota</taxon>
        <taxon>Alphaproteobacteria</taxon>
        <taxon>Hyphomicrobiales</taxon>
        <taxon>Flaviflagellibacter</taxon>
    </lineage>
</organism>
<sequence>MQFALKSSEIIRGTALAVVAASCLSVVPAEAQSLKELMQDIGIQERDPVKADYNERAPLVIPPSLTALPPPETDQPVGATNWPADPDVMKELADERARATPDKDLSERLSVEELREHRRSGTNNDYKTLGEIKDSKMTPAQLKATSRTKTATADAVTPLPTVEPERKRLSDPPPGYRVASPAQPYEAGMSEREKKMKKSGSWLSKLNPFD</sequence>
<feature type="region of interest" description="Disordered" evidence="1">
    <location>
        <begin position="61"/>
        <end position="210"/>
    </location>
</feature>
<comment type="caution">
    <text evidence="2">The sequence shown here is derived from an EMBL/GenBank/DDBJ whole genome shotgun (WGS) entry which is preliminary data.</text>
</comment>
<evidence type="ECO:0008006" key="4">
    <source>
        <dbReference type="Google" id="ProtNLM"/>
    </source>
</evidence>
<dbReference type="EMBL" id="JBHSJF010000001">
    <property type="protein sequence ID" value="MFC5066657.1"/>
    <property type="molecule type" value="Genomic_DNA"/>
</dbReference>
<gene>
    <name evidence="2" type="ORF">ACFPFW_01345</name>
</gene>
<keyword evidence="3" id="KW-1185">Reference proteome</keyword>
<protein>
    <recommendedName>
        <fullName evidence="4">DUF3035 domain-containing protein</fullName>
    </recommendedName>
</protein>
<dbReference type="RefSeq" id="WP_114955428.1">
    <property type="nucleotide sequence ID" value="NZ_JBHSJF010000001.1"/>
</dbReference>
<evidence type="ECO:0000313" key="3">
    <source>
        <dbReference type="Proteomes" id="UP001595796"/>
    </source>
</evidence>